<accession>A0A316ZFQ5</accession>
<dbReference type="SUPFAM" id="SSF51556">
    <property type="entry name" value="Metallo-dependent hydrolases"/>
    <property type="match status" value="1"/>
</dbReference>
<protein>
    <submittedName>
        <fullName evidence="5">Amidohydrolase 2</fullName>
    </submittedName>
</protein>
<dbReference type="EMBL" id="KZ819287">
    <property type="protein sequence ID" value="PWN99858.1"/>
    <property type="molecule type" value="Genomic_DNA"/>
</dbReference>
<dbReference type="Gene3D" id="3.20.20.140">
    <property type="entry name" value="Metal-dependent hydrolases"/>
    <property type="match status" value="1"/>
</dbReference>
<keyword evidence="1 3" id="KW-0210">Decarboxylase</keyword>
<keyword evidence="6" id="KW-1185">Reference proteome</keyword>
<name>A0A316ZFQ5_9BASI</name>
<comment type="similarity">
    <text evidence="3">Belongs to the metallo-dependent hydrolases superfamily.</text>
</comment>
<evidence type="ECO:0000256" key="2">
    <source>
        <dbReference type="ARBA" id="ARBA00023239"/>
    </source>
</evidence>
<evidence type="ECO:0000313" key="5">
    <source>
        <dbReference type="EMBL" id="PWN99858.1"/>
    </source>
</evidence>
<feature type="domain" description="Amidohydrolase-related" evidence="4">
    <location>
        <begin position="17"/>
        <end position="337"/>
    </location>
</feature>
<reference evidence="5 6" key="1">
    <citation type="journal article" date="2018" name="Mol. Biol. Evol.">
        <title>Broad Genomic Sampling Reveals a Smut Pathogenic Ancestry of the Fungal Clade Ustilaginomycotina.</title>
        <authorList>
            <person name="Kijpornyongpan T."/>
            <person name="Mondo S.J."/>
            <person name="Barry K."/>
            <person name="Sandor L."/>
            <person name="Lee J."/>
            <person name="Lipzen A."/>
            <person name="Pangilinan J."/>
            <person name="LaButti K."/>
            <person name="Hainaut M."/>
            <person name="Henrissat B."/>
            <person name="Grigoriev I.V."/>
            <person name="Spatafora J.W."/>
            <person name="Aime M.C."/>
        </authorList>
    </citation>
    <scope>NUCLEOTIDE SEQUENCE [LARGE SCALE GENOMIC DNA]</scope>
    <source>
        <strain evidence="5 6">MCA 4186</strain>
    </source>
</reference>
<dbReference type="GeneID" id="37268059"/>
<evidence type="ECO:0000256" key="3">
    <source>
        <dbReference type="RuleBase" id="RU366045"/>
    </source>
</evidence>
<dbReference type="Proteomes" id="UP000245946">
    <property type="component" value="Unassembled WGS sequence"/>
</dbReference>
<dbReference type="GO" id="GO:0019748">
    <property type="term" value="P:secondary metabolic process"/>
    <property type="evidence" value="ECO:0007669"/>
    <property type="project" value="TreeGrafter"/>
</dbReference>
<dbReference type="InterPro" id="IPR032466">
    <property type="entry name" value="Metal_Hydrolase"/>
</dbReference>
<keyword evidence="5" id="KW-0378">Hydrolase</keyword>
<dbReference type="GO" id="GO:0016831">
    <property type="term" value="F:carboxy-lyase activity"/>
    <property type="evidence" value="ECO:0007669"/>
    <property type="project" value="UniProtKB-KW"/>
</dbReference>
<evidence type="ECO:0000259" key="4">
    <source>
        <dbReference type="Pfam" id="PF04909"/>
    </source>
</evidence>
<dbReference type="GO" id="GO:0016787">
    <property type="term" value="F:hydrolase activity"/>
    <property type="evidence" value="ECO:0007669"/>
    <property type="project" value="UniProtKB-KW"/>
</dbReference>
<dbReference type="InterPro" id="IPR006680">
    <property type="entry name" value="Amidohydro-rel"/>
</dbReference>
<dbReference type="PROSITE" id="PS50007">
    <property type="entry name" value="PIPLC_X_DOMAIN"/>
    <property type="match status" value="1"/>
</dbReference>
<gene>
    <name evidence="5" type="ORF">FA09DRAFT_305850</name>
</gene>
<evidence type="ECO:0000256" key="1">
    <source>
        <dbReference type="ARBA" id="ARBA00022793"/>
    </source>
</evidence>
<dbReference type="PANTHER" id="PTHR21240:SF28">
    <property type="entry name" value="ISO-OROTATE DECARBOXYLASE (EUROFUNG)"/>
    <property type="match status" value="1"/>
</dbReference>
<dbReference type="AlphaFoldDB" id="A0A316ZFQ5"/>
<keyword evidence="2 3" id="KW-0456">Lyase</keyword>
<dbReference type="Pfam" id="PF04909">
    <property type="entry name" value="Amidohydro_2"/>
    <property type="match status" value="1"/>
</dbReference>
<dbReference type="GO" id="GO:0005737">
    <property type="term" value="C:cytoplasm"/>
    <property type="evidence" value="ECO:0007669"/>
    <property type="project" value="TreeGrafter"/>
</dbReference>
<dbReference type="RefSeq" id="XP_025600137.1">
    <property type="nucleotide sequence ID" value="XM_025740513.1"/>
</dbReference>
<dbReference type="PANTHER" id="PTHR21240">
    <property type="entry name" value="2-AMINO-3-CARBOXYLMUCONATE-6-SEMIALDEHYDE DECARBOXYLASE"/>
    <property type="match status" value="1"/>
</dbReference>
<dbReference type="InterPro" id="IPR032465">
    <property type="entry name" value="ACMSD"/>
</dbReference>
<sequence length="381" mass="39723">MASSSSSSSGSAEPWIIDAHTHVLPERLARKIRAFFNAVIADAEGSEVASEAAPASVASASEDVAADAAAPPPHACCPPAAAFDAEYADADAFPSPGRLVYPYHESDPKLLAQSLRDAGIKGSWILPYAHKAGVAAPLNDAILSVCTALRSHGQSPIAGLTAHPDDGADAVGAYTRRAIAAGARVAKLHCSVGEYSVLHPGLAPFWETVAAARVPVVVHAGSHVSGNTASPEMRDIEEVARRYPEARVVIAHSGSPAVKAALEVARRCGNVYLDTTPTVTRLPLFPPPGHPSHAFTLQLARAGRILFGSDVPNVAMRLEEQMAGVVRLFGSDADRAALDAGRDWTELGVSERGEGDALGEVFGRAARRLVAGVRVERKAGL</sequence>
<proteinExistence type="inferred from homology"/>
<evidence type="ECO:0000313" key="6">
    <source>
        <dbReference type="Proteomes" id="UP000245946"/>
    </source>
</evidence>
<organism evidence="5 6">
    <name type="scientific">Tilletiopsis washingtonensis</name>
    <dbReference type="NCBI Taxonomy" id="58919"/>
    <lineage>
        <taxon>Eukaryota</taxon>
        <taxon>Fungi</taxon>
        <taxon>Dikarya</taxon>
        <taxon>Basidiomycota</taxon>
        <taxon>Ustilaginomycotina</taxon>
        <taxon>Exobasidiomycetes</taxon>
        <taxon>Entylomatales</taxon>
        <taxon>Entylomatales incertae sedis</taxon>
        <taxon>Tilletiopsis</taxon>
    </lineage>
</organism>
<dbReference type="OrthoDB" id="3364440at2759"/>